<sequence>MPLDPDVQALIDGLAAQGFQSFEKVGVDATRAAVDSFTGLQQPARDVAAVVEADYGPSPEQRLRIYRPFGDGPFPVLLYVHGGGFVAGGLDVVDERARALALDAGAVVVSTTYRRAPEARFPAAHDDVFAALQWTAKEIGAHSGDPDRIAVMGDSAGANLAAAAVIRARDESAPPVRSQVLLYPLVDPVAETASRAEFAEGYLIHLDALAWFGAQYVSGPDDVADPRLALGRNDLASLPPTLVVTTEYDTLRDEGESFAAALAEAGTPTTCTRVDGLVHALYWASGAVPRSAEIHDAVLAHLRASL</sequence>
<dbReference type="InterPro" id="IPR013094">
    <property type="entry name" value="AB_hydrolase_3"/>
</dbReference>
<evidence type="ECO:0000313" key="3">
    <source>
        <dbReference type="EMBL" id="SFN55187.1"/>
    </source>
</evidence>
<dbReference type="Pfam" id="PF07859">
    <property type="entry name" value="Abhydrolase_3"/>
    <property type="match status" value="1"/>
</dbReference>
<evidence type="ECO:0000259" key="2">
    <source>
        <dbReference type="Pfam" id="PF07859"/>
    </source>
</evidence>
<dbReference type="InterPro" id="IPR029058">
    <property type="entry name" value="AB_hydrolase_fold"/>
</dbReference>
<accession>A0A1I4ZYC6</accession>
<dbReference type="Proteomes" id="UP000199614">
    <property type="component" value="Unassembled WGS sequence"/>
</dbReference>
<reference evidence="3 4" key="1">
    <citation type="submission" date="2016-10" db="EMBL/GenBank/DDBJ databases">
        <authorList>
            <person name="de Groot N.N."/>
        </authorList>
    </citation>
    <scope>NUCLEOTIDE SEQUENCE [LARGE SCALE GENOMIC DNA]</scope>
    <source>
        <strain evidence="3 4">CGMCC 4.1877</strain>
    </source>
</reference>
<dbReference type="OrthoDB" id="3206739at2"/>
<evidence type="ECO:0000313" key="4">
    <source>
        <dbReference type="Proteomes" id="UP000199614"/>
    </source>
</evidence>
<organism evidence="3 4">
    <name type="scientific">Pseudonocardia ammonioxydans</name>
    <dbReference type="NCBI Taxonomy" id="260086"/>
    <lineage>
        <taxon>Bacteria</taxon>
        <taxon>Bacillati</taxon>
        <taxon>Actinomycetota</taxon>
        <taxon>Actinomycetes</taxon>
        <taxon>Pseudonocardiales</taxon>
        <taxon>Pseudonocardiaceae</taxon>
        <taxon>Pseudonocardia</taxon>
    </lineage>
</organism>
<dbReference type="STRING" id="260086.SAMN05216207_101684"/>
<keyword evidence="4" id="KW-1185">Reference proteome</keyword>
<protein>
    <submittedName>
        <fullName evidence="3">Acetyl esterase</fullName>
    </submittedName>
</protein>
<dbReference type="SUPFAM" id="SSF53474">
    <property type="entry name" value="alpha/beta-Hydrolases"/>
    <property type="match status" value="1"/>
</dbReference>
<feature type="domain" description="Alpha/beta hydrolase fold-3" evidence="2">
    <location>
        <begin position="77"/>
        <end position="281"/>
    </location>
</feature>
<keyword evidence="1" id="KW-0378">Hydrolase</keyword>
<dbReference type="EMBL" id="FOUY01000016">
    <property type="protein sequence ID" value="SFN55187.1"/>
    <property type="molecule type" value="Genomic_DNA"/>
</dbReference>
<dbReference type="PANTHER" id="PTHR48081:SF8">
    <property type="entry name" value="ALPHA_BETA HYDROLASE FOLD-3 DOMAIN-CONTAINING PROTEIN-RELATED"/>
    <property type="match status" value="1"/>
</dbReference>
<dbReference type="Gene3D" id="3.40.50.1820">
    <property type="entry name" value="alpha/beta hydrolase"/>
    <property type="match status" value="1"/>
</dbReference>
<name>A0A1I4ZYC6_PSUAM</name>
<proteinExistence type="predicted"/>
<dbReference type="AlphaFoldDB" id="A0A1I4ZYC6"/>
<dbReference type="InterPro" id="IPR050300">
    <property type="entry name" value="GDXG_lipolytic_enzyme"/>
</dbReference>
<dbReference type="GO" id="GO:0016787">
    <property type="term" value="F:hydrolase activity"/>
    <property type="evidence" value="ECO:0007669"/>
    <property type="project" value="UniProtKB-KW"/>
</dbReference>
<evidence type="ECO:0000256" key="1">
    <source>
        <dbReference type="ARBA" id="ARBA00022801"/>
    </source>
</evidence>
<gene>
    <name evidence="3" type="ORF">SAMN05216207_101684</name>
</gene>
<dbReference type="PANTHER" id="PTHR48081">
    <property type="entry name" value="AB HYDROLASE SUPERFAMILY PROTEIN C4A8.06C"/>
    <property type="match status" value="1"/>
</dbReference>
<dbReference type="RefSeq" id="WP_093344200.1">
    <property type="nucleotide sequence ID" value="NZ_FOUY01000016.1"/>
</dbReference>